<evidence type="ECO:0000313" key="1">
    <source>
        <dbReference type="EMBL" id="KMZ73235.1"/>
    </source>
</evidence>
<name>A0A0K9PYE0_ZOSMR</name>
<comment type="caution">
    <text evidence="1">The sequence shown here is derived from an EMBL/GenBank/DDBJ whole genome shotgun (WGS) entry which is preliminary data.</text>
</comment>
<keyword evidence="2" id="KW-1185">Reference proteome</keyword>
<organism evidence="1 2">
    <name type="scientific">Zostera marina</name>
    <name type="common">Eelgrass</name>
    <dbReference type="NCBI Taxonomy" id="29655"/>
    <lineage>
        <taxon>Eukaryota</taxon>
        <taxon>Viridiplantae</taxon>
        <taxon>Streptophyta</taxon>
        <taxon>Embryophyta</taxon>
        <taxon>Tracheophyta</taxon>
        <taxon>Spermatophyta</taxon>
        <taxon>Magnoliopsida</taxon>
        <taxon>Liliopsida</taxon>
        <taxon>Zosteraceae</taxon>
        <taxon>Zostera</taxon>
    </lineage>
</organism>
<dbReference type="EMBL" id="LFYR01000589">
    <property type="protein sequence ID" value="KMZ73235.1"/>
    <property type="molecule type" value="Genomic_DNA"/>
</dbReference>
<sequence length="51" mass="6005">MSMRVRRNGRLADVEMWKGIRGRVECQIITSHSHRHRPDAQIAMYVFCFTG</sequence>
<proteinExistence type="predicted"/>
<reference evidence="2" key="1">
    <citation type="journal article" date="2016" name="Nature">
        <title>The genome of the seagrass Zostera marina reveals angiosperm adaptation to the sea.</title>
        <authorList>
            <person name="Olsen J.L."/>
            <person name="Rouze P."/>
            <person name="Verhelst B."/>
            <person name="Lin Y.-C."/>
            <person name="Bayer T."/>
            <person name="Collen J."/>
            <person name="Dattolo E."/>
            <person name="De Paoli E."/>
            <person name="Dittami S."/>
            <person name="Maumus F."/>
            <person name="Michel G."/>
            <person name="Kersting A."/>
            <person name="Lauritano C."/>
            <person name="Lohaus R."/>
            <person name="Toepel M."/>
            <person name="Tonon T."/>
            <person name="Vanneste K."/>
            <person name="Amirebrahimi M."/>
            <person name="Brakel J."/>
            <person name="Bostroem C."/>
            <person name="Chovatia M."/>
            <person name="Grimwood J."/>
            <person name="Jenkins J.W."/>
            <person name="Jueterbock A."/>
            <person name="Mraz A."/>
            <person name="Stam W.T."/>
            <person name="Tice H."/>
            <person name="Bornberg-Bauer E."/>
            <person name="Green P.J."/>
            <person name="Pearson G.A."/>
            <person name="Procaccini G."/>
            <person name="Duarte C.M."/>
            <person name="Schmutz J."/>
            <person name="Reusch T.B.H."/>
            <person name="Van de Peer Y."/>
        </authorList>
    </citation>
    <scope>NUCLEOTIDE SEQUENCE [LARGE SCALE GENOMIC DNA]</scope>
    <source>
        <strain evidence="2">cv. Finnish</strain>
    </source>
</reference>
<accession>A0A0K9PYE0</accession>
<dbReference type="AlphaFoldDB" id="A0A0K9PYE0"/>
<gene>
    <name evidence="1" type="ORF">ZOSMA_150G00380</name>
</gene>
<dbReference type="Proteomes" id="UP000036987">
    <property type="component" value="Unassembled WGS sequence"/>
</dbReference>
<evidence type="ECO:0000313" key="2">
    <source>
        <dbReference type="Proteomes" id="UP000036987"/>
    </source>
</evidence>
<protein>
    <submittedName>
        <fullName evidence="1">Uncharacterized protein</fullName>
    </submittedName>
</protein>